<dbReference type="Pfam" id="PF00051">
    <property type="entry name" value="Kringle"/>
    <property type="match status" value="1"/>
</dbReference>
<dbReference type="CDD" id="cd00108">
    <property type="entry name" value="KR"/>
    <property type="match status" value="1"/>
</dbReference>
<feature type="domain" description="Kringle" evidence="6">
    <location>
        <begin position="112"/>
        <end position="184"/>
    </location>
</feature>
<evidence type="ECO:0000313" key="8">
    <source>
        <dbReference type="EMBL" id="CAE0473176.1"/>
    </source>
</evidence>
<evidence type="ECO:0000256" key="4">
    <source>
        <dbReference type="ARBA" id="ARBA00023157"/>
    </source>
</evidence>
<evidence type="ECO:0000313" key="7">
    <source>
        <dbReference type="EMBL" id="CAE0473169.1"/>
    </source>
</evidence>
<dbReference type="AlphaFoldDB" id="A0A6S8YH61"/>
<dbReference type="GO" id="GO:0005615">
    <property type="term" value="C:extracellular space"/>
    <property type="evidence" value="ECO:0007669"/>
    <property type="project" value="TreeGrafter"/>
</dbReference>
<dbReference type="InterPro" id="IPR013806">
    <property type="entry name" value="Kringle-like"/>
</dbReference>
<evidence type="ECO:0000259" key="6">
    <source>
        <dbReference type="PROSITE" id="PS50070"/>
    </source>
</evidence>
<dbReference type="InterPro" id="IPR000001">
    <property type="entry name" value="Kringle"/>
</dbReference>
<dbReference type="Pfam" id="PF22633">
    <property type="entry name" value="F5_F8_type_C_2"/>
    <property type="match status" value="1"/>
</dbReference>
<dbReference type="GO" id="GO:0005102">
    <property type="term" value="F:signaling receptor binding"/>
    <property type="evidence" value="ECO:0007669"/>
    <property type="project" value="TreeGrafter"/>
</dbReference>
<keyword evidence="3" id="KW-0106">Calcium</keyword>
<dbReference type="InterPro" id="IPR050759">
    <property type="entry name" value="Serine_protease_kringle"/>
</dbReference>
<protein>
    <recommendedName>
        <fullName evidence="6">Kringle domain-containing protein</fullName>
    </recommendedName>
</protein>
<sequence>MMVTARGITPAVGADARSQTSASSDFVPERGRPHHRQNYRCHQLANRRPRSSRKGKPPMIILAGGSWRQHSLSHLFLFLCVQLIVFGGGAHASSTSNSNSADTCGTLELFQDDYRGDIAVTIGGKQCQRWDQQSPHAHSYPPETYPAAGLDGNNFCRNPSSGFRAWCYTTDPNVQWEYCDVPVCGSQINVARSKSTFQSSSYNGPYDELGDIPVGSNLAVDGNWVEFTHTQEQVNPWWKLYLSHQYSIDKIAVYNRDGFYSRLTGFRVEIFIFGVSVFQYNDPNVSALGLTIIDVPSGTVGNEVVVSIPGNTAKILSLGEVEVYGAIHKENVTALSKAATQSSVSRSLSYQVSQSR</sequence>
<dbReference type="PROSITE" id="PS00021">
    <property type="entry name" value="KRINGLE_1"/>
    <property type="match status" value="1"/>
</dbReference>
<dbReference type="SUPFAM" id="SSF57440">
    <property type="entry name" value="Kringle-like"/>
    <property type="match status" value="1"/>
</dbReference>
<dbReference type="EMBL" id="HBIO01023462">
    <property type="protein sequence ID" value="CAE0473169.1"/>
    <property type="molecule type" value="Transcribed_RNA"/>
</dbReference>
<dbReference type="InterPro" id="IPR008979">
    <property type="entry name" value="Galactose-bd-like_sf"/>
</dbReference>
<dbReference type="InterPro" id="IPR038178">
    <property type="entry name" value="Kringle_sf"/>
</dbReference>
<keyword evidence="1" id="KW-0420">Kringle</keyword>
<dbReference type="SUPFAM" id="SSF49785">
    <property type="entry name" value="Galactose-binding domain-like"/>
    <property type="match status" value="1"/>
</dbReference>
<dbReference type="SMART" id="SM00130">
    <property type="entry name" value="KR"/>
    <property type="match status" value="1"/>
</dbReference>
<reference evidence="7" key="1">
    <citation type="submission" date="2021-01" db="EMBL/GenBank/DDBJ databases">
        <authorList>
            <person name="Corre E."/>
            <person name="Pelletier E."/>
            <person name="Niang G."/>
            <person name="Scheremetjew M."/>
            <person name="Finn R."/>
            <person name="Kale V."/>
            <person name="Holt S."/>
            <person name="Cochrane G."/>
            <person name="Meng A."/>
            <person name="Brown T."/>
            <person name="Cohen L."/>
        </authorList>
    </citation>
    <scope>NUCLEOTIDE SEQUENCE</scope>
    <source>
        <strain evidence="7">MM31A-1</strain>
    </source>
</reference>
<accession>A0A6S8YH61</accession>
<organism evidence="7">
    <name type="scientific">Chaetoceros debilis</name>
    <dbReference type="NCBI Taxonomy" id="122233"/>
    <lineage>
        <taxon>Eukaryota</taxon>
        <taxon>Sar</taxon>
        <taxon>Stramenopiles</taxon>
        <taxon>Ochrophyta</taxon>
        <taxon>Bacillariophyta</taxon>
        <taxon>Coscinodiscophyceae</taxon>
        <taxon>Chaetocerotophycidae</taxon>
        <taxon>Chaetocerotales</taxon>
        <taxon>Chaetocerotaceae</taxon>
        <taxon>Chaetoceros</taxon>
    </lineage>
</organism>
<proteinExistence type="predicted"/>
<dbReference type="GO" id="GO:0004175">
    <property type="term" value="F:endopeptidase activity"/>
    <property type="evidence" value="ECO:0007669"/>
    <property type="project" value="TreeGrafter"/>
</dbReference>
<keyword evidence="2" id="KW-0479">Metal-binding</keyword>
<evidence type="ECO:0000256" key="3">
    <source>
        <dbReference type="ARBA" id="ARBA00022837"/>
    </source>
</evidence>
<name>A0A6S8YH61_9STRA</name>
<dbReference type="Gene3D" id="2.60.120.260">
    <property type="entry name" value="Galactose-binding domain-like"/>
    <property type="match status" value="1"/>
</dbReference>
<evidence type="ECO:0000256" key="5">
    <source>
        <dbReference type="SAM" id="MobiDB-lite"/>
    </source>
</evidence>
<dbReference type="EMBL" id="HBIO01023469">
    <property type="protein sequence ID" value="CAE0473176.1"/>
    <property type="molecule type" value="Transcribed_RNA"/>
</dbReference>
<feature type="region of interest" description="Disordered" evidence="5">
    <location>
        <begin position="1"/>
        <end position="38"/>
    </location>
</feature>
<dbReference type="PANTHER" id="PTHR24261:SF7">
    <property type="entry name" value="KRINGLE DOMAIN-CONTAINING PROTEIN"/>
    <property type="match status" value="1"/>
</dbReference>
<dbReference type="InterPro" id="IPR018056">
    <property type="entry name" value="Kringle_CS"/>
</dbReference>
<dbReference type="SMART" id="SM00607">
    <property type="entry name" value="FTP"/>
    <property type="match status" value="1"/>
</dbReference>
<dbReference type="PROSITE" id="PS50070">
    <property type="entry name" value="KRINGLE_2"/>
    <property type="match status" value="1"/>
</dbReference>
<dbReference type="PANTHER" id="PTHR24261">
    <property type="entry name" value="PLASMINOGEN-RELATED"/>
    <property type="match status" value="1"/>
</dbReference>
<evidence type="ECO:0000256" key="1">
    <source>
        <dbReference type="ARBA" id="ARBA00022572"/>
    </source>
</evidence>
<gene>
    <name evidence="7" type="ORF">CDEB00056_LOCUS18022</name>
    <name evidence="8" type="ORF">CDEB00056_LOCUS18029</name>
</gene>
<dbReference type="Gene3D" id="2.40.20.10">
    <property type="entry name" value="Plasminogen Kringle 4"/>
    <property type="match status" value="1"/>
</dbReference>
<evidence type="ECO:0000256" key="2">
    <source>
        <dbReference type="ARBA" id="ARBA00022723"/>
    </source>
</evidence>
<keyword evidence="4" id="KW-1015">Disulfide bond</keyword>
<dbReference type="PRINTS" id="PR00018">
    <property type="entry name" value="KRINGLE"/>
</dbReference>
<dbReference type="GO" id="GO:0046872">
    <property type="term" value="F:metal ion binding"/>
    <property type="evidence" value="ECO:0007669"/>
    <property type="project" value="UniProtKB-KW"/>
</dbReference>
<dbReference type="InterPro" id="IPR006585">
    <property type="entry name" value="FTP1"/>
</dbReference>